<accession>A0A8H3J993</accession>
<evidence type="ECO:0000313" key="2">
    <source>
        <dbReference type="EMBL" id="CAF9943221.1"/>
    </source>
</evidence>
<protein>
    <submittedName>
        <fullName evidence="2">Uncharacterized protein</fullName>
    </submittedName>
</protein>
<keyword evidence="3" id="KW-1185">Reference proteome</keyword>
<organism evidence="2 3">
    <name type="scientific">Alectoria fallacina</name>
    <dbReference type="NCBI Taxonomy" id="1903189"/>
    <lineage>
        <taxon>Eukaryota</taxon>
        <taxon>Fungi</taxon>
        <taxon>Dikarya</taxon>
        <taxon>Ascomycota</taxon>
        <taxon>Pezizomycotina</taxon>
        <taxon>Lecanoromycetes</taxon>
        <taxon>OSLEUM clade</taxon>
        <taxon>Lecanoromycetidae</taxon>
        <taxon>Lecanorales</taxon>
        <taxon>Lecanorineae</taxon>
        <taxon>Parmeliaceae</taxon>
        <taxon>Alectoria</taxon>
    </lineage>
</organism>
<feature type="region of interest" description="Disordered" evidence="1">
    <location>
        <begin position="59"/>
        <end position="80"/>
    </location>
</feature>
<dbReference type="Proteomes" id="UP000664203">
    <property type="component" value="Unassembled WGS sequence"/>
</dbReference>
<reference evidence="2" key="1">
    <citation type="submission" date="2021-03" db="EMBL/GenBank/DDBJ databases">
        <authorList>
            <person name="Tagirdzhanova G."/>
        </authorList>
    </citation>
    <scope>NUCLEOTIDE SEQUENCE</scope>
</reference>
<dbReference type="EMBL" id="CAJPDR010000928">
    <property type="protein sequence ID" value="CAF9943221.1"/>
    <property type="molecule type" value="Genomic_DNA"/>
</dbReference>
<sequence>MIPTSCSHLYVHQYFTFSTLFFLIAYAPYASVDNTRSPLSATDNLDSINFGSSIPDAANDDAASSSSQTDNLDPVDADPTNNTTCVGDKYDLDLPISAGFNPNIVSIQQLCAKTQLGDGQPGQKIGGWRQWGHYSNQVVFDLSAAAQINPVLANPRVVLGCSYRCFCNYSLASYAVQPKAVPNTNIWKSDQTYELHVEIVDDFDVAWMDNLGLAESGSEGDAPQISHKGTADTSNASVYEIQILSQLAYTEDKRDTEPRFTYSSMNAGNQIECHAVLPRSPFPPP</sequence>
<proteinExistence type="predicted"/>
<evidence type="ECO:0000256" key="1">
    <source>
        <dbReference type="SAM" id="MobiDB-lite"/>
    </source>
</evidence>
<dbReference type="AlphaFoldDB" id="A0A8H3J993"/>
<name>A0A8H3J993_9LECA</name>
<evidence type="ECO:0000313" key="3">
    <source>
        <dbReference type="Proteomes" id="UP000664203"/>
    </source>
</evidence>
<dbReference type="OrthoDB" id="5382638at2759"/>
<gene>
    <name evidence="2" type="ORF">ALECFALPRED_010853</name>
</gene>
<feature type="compositionally biased region" description="Low complexity" evidence="1">
    <location>
        <begin position="59"/>
        <end position="70"/>
    </location>
</feature>
<comment type="caution">
    <text evidence="2">The sequence shown here is derived from an EMBL/GenBank/DDBJ whole genome shotgun (WGS) entry which is preliminary data.</text>
</comment>